<keyword evidence="2" id="KW-0677">Repeat</keyword>
<feature type="non-terminal residue" evidence="10">
    <location>
        <position position="1"/>
    </location>
</feature>
<dbReference type="InterPro" id="IPR000949">
    <property type="entry name" value="ELM2_dom"/>
</dbReference>
<dbReference type="AlphaFoldDB" id="A0A815NMJ1"/>
<feature type="region of interest" description="Disordered" evidence="7">
    <location>
        <begin position="504"/>
        <end position="528"/>
    </location>
</feature>
<evidence type="ECO:0000256" key="6">
    <source>
        <dbReference type="PROSITE-ProRule" id="PRU00042"/>
    </source>
</evidence>
<evidence type="ECO:0000256" key="4">
    <source>
        <dbReference type="ARBA" id="ARBA00022833"/>
    </source>
</evidence>
<dbReference type="SUPFAM" id="SSF57667">
    <property type="entry name" value="beta-beta-alpha zinc fingers"/>
    <property type="match status" value="1"/>
</dbReference>
<reference evidence="10" key="1">
    <citation type="submission" date="2021-02" db="EMBL/GenBank/DDBJ databases">
        <authorList>
            <person name="Nowell W R."/>
        </authorList>
    </citation>
    <scope>NUCLEOTIDE SEQUENCE</scope>
</reference>
<keyword evidence="3 6" id="KW-0863">Zinc-finger</keyword>
<feature type="domain" description="C2H2-type" evidence="8">
    <location>
        <begin position="157"/>
        <end position="184"/>
    </location>
</feature>
<dbReference type="SMART" id="SM00355">
    <property type="entry name" value="ZnF_C2H2"/>
    <property type="match status" value="3"/>
</dbReference>
<evidence type="ECO:0000313" key="12">
    <source>
        <dbReference type="Proteomes" id="UP000663854"/>
    </source>
</evidence>
<evidence type="ECO:0000256" key="2">
    <source>
        <dbReference type="ARBA" id="ARBA00022737"/>
    </source>
</evidence>
<evidence type="ECO:0000313" key="10">
    <source>
        <dbReference type="EMBL" id="CAF1435291.1"/>
    </source>
</evidence>
<dbReference type="GO" id="GO:0000981">
    <property type="term" value="F:DNA-binding transcription factor activity, RNA polymerase II-specific"/>
    <property type="evidence" value="ECO:0007669"/>
    <property type="project" value="TreeGrafter"/>
</dbReference>
<keyword evidence="5" id="KW-0539">Nucleus</keyword>
<dbReference type="InterPro" id="IPR013087">
    <property type="entry name" value="Znf_C2H2_type"/>
</dbReference>
<dbReference type="PROSITE" id="PS51156">
    <property type="entry name" value="ELM2"/>
    <property type="match status" value="1"/>
</dbReference>
<feature type="region of interest" description="Disordered" evidence="7">
    <location>
        <begin position="790"/>
        <end position="819"/>
    </location>
</feature>
<feature type="region of interest" description="Disordered" evidence="7">
    <location>
        <begin position="396"/>
        <end position="415"/>
    </location>
</feature>
<accession>A0A815NMJ1</accession>
<dbReference type="GO" id="GO:0000978">
    <property type="term" value="F:RNA polymerase II cis-regulatory region sequence-specific DNA binding"/>
    <property type="evidence" value="ECO:0007669"/>
    <property type="project" value="TreeGrafter"/>
</dbReference>
<evidence type="ECO:0000256" key="3">
    <source>
        <dbReference type="ARBA" id="ARBA00022771"/>
    </source>
</evidence>
<dbReference type="PROSITE" id="PS50157">
    <property type="entry name" value="ZINC_FINGER_C2H2_2"/>
    <property type="match status" value="3"/>
</dbReference>
<feature type="domain" description="C2H2-type" evidence="8">
    <location>
        <begin position="285"/>
        <end position="312"/>
    </location>
</feature>
<evidence type="ECO:0000259" key="9">
    <source>
        <dbReference type="PROSITE" id="PS51156"/>
    </source>
</evidence>
<dbReference type="Pfam" id="PF00096">
    <property type="entry name" value="zf-C2H2"/>
    <property type="match status" value="1"/>
</dbReference>
<evidence type="ECO:0000256" key="7">
    <source>
        <dbReference type="SAM" id="MobiDB-lite"/>
    </source>
</evidence>
<sequence>MPKFDIIDDHFGELLRVQLTTAMDIEEHTSDRYVHLSQEQTINEHYSPRTISSEISPLPILSMEITIIAPESIINAEKLAMPMDTLIPLNQQLPTEASVRMRIDDQNETKQMEKLLNKSKIAQRILTNSDESDDLAEVHRTGQEMAVRRGQSNRKHIICSKCNKGFKRLDHLNGHMLTHEEEKPHKCRLPNCNRTYCDARSLKRHIENTHQDILAAIHEGGHNEYKKFLPEIAFVKTKNLSIHNEFSIDSIDSNSPRSLIDNEQSFNNRTSTVSKPMTTYTFDGEKCVERHICKRSFKNGAALNGHMRLHGGFIDKPTSSSSPLIENTEKKKRLSTTIKRKRINSPSISIKIKKEEQDISMISTTNNIYQSQSSFTNLSSGSNIISKHLYNTTLLSPARPSSSSPNNSISTTPFSQYTIKNPLNVQSTIKQNRIPTSLSTHIIHPSRINIQNVMIPHDPMVNPQIYLNTSSPLQLYDEKIKEPSSSENYSQRLQTNGMSLHHSYVGSSSSYQSPSHIPQYPIHSSSPSSSSSSIPTSLLYHFLPNVERFKPDFCLPQQISSSLNESVRYTQSPHFGHLPVQNPTSLMINTPITSPYSNQSTSHNSPLSPNQKCNKDNHNRQLSPNTYSTSSSCSSLSSLNIMTSQKQIQNTMKQEIQVNNKQQQQQQQINIENQTSPLAVLEIVPDIDSPIKTKTTSAFLIGTPSSSTGTNSSSSSTSINTHFNYDNIQQIKRSEPTPSSFYWPSQLRRQLSLNVTNKTLDPLPSTPYTPPPMLSPFRKGPGLYYRVFSHPGTSTEPSSIPTTPLPPYTPIGEESAGPKINIGKEYQAIIPKCRTKLQDDDDE</sequence>
<keyword evidence="1" id="KW-0479">Metal-binding</keyword>
<dbReference type="Proteomes" id="UP000663870">
    <property type="component" value="Unassembled WGS sequence"/>
</dbReference>
<dbReference type="PROSITE" id="PS00028">
    <property type="entry name" value="ZINC_FINGER_C2H2_1"/>
    <property type="match status" value="2"/>
</dbReference>
<proteinExistence type="predicted"/>
<keyword evidence="13" id="KW-1185">Reference proteome</keyword>
<feature type="compositionally biased region" description="Polar residues" evidence="7">
    <location>
        <begin position="591"/>
        <end position="612"/>
    </location>
</feature>
<organism evidence="10 12">
    <name type="scientific">Rotaria sordida</name>
    <dbReference type="NCBI Taxonomy" id="392033"/>
    <lineage>
        <taxon>Eukaryota</taxon>
        <taxon>Metazoa</taxon>
        <taxon>Spiralia</taxon>
        <taxon>Gnathifera</taxon>
        <taxon>Rotifera</taxon>
        <taxon>Eurotatoria</taxon>
        <taxon>Bdelloidea</taxon>
        <taxon>Philodinida</taxon>
        <taxon>Philodinidae</taxon>
        <taxon>Rotaria</taxon>
    </lineage>
</organism>
<protein>
    <submittedName>
        <fullName evidence="10">Uncharacterized protein</fullName>
    </submittedName>
</protein>
<dbReference type="EMBL" id="CAJNOL010008117">
    <property type="protein sequence ID" value="CAF1633930.1"/>
    <property type="molecule type" value="Genomic_DNA"/>
</dbReference>
<dbReference type="EMBL" id="CAJNOH010006538">
    <property type="protein sequence ID" value="CAF1435291.1"/>
    <property type="molecule type" value="Genomic_DNA"/>
</dbReference>
<dbReference type="PANTHER" id="PTHR23235">
    <property type="entry name" value="KRUEPPEL-LIKE TRANSCRIPTION FACTOR"/>
    <property type="match status" value="1"/>
</dbReference>
<dbReference type="PANTHER" id="PTHR23235:SF142">
    <property type="entry name" value="ZINC FINGER PROTEIN 384"/>
    <property type="match status" value="1"/>
</dbReference>
<feature type="domain" description="C2H2-type" evidence="8">
    <location>
        <begin position="185"/>
        <end position="210"/>
    </location>
</feature>
<name>A0A815NMJ1_9BILA</name>
<dbReference type="Pfam" id="PF13912">
    <property type="entry name" value="zf-C2H2_6"/>
    <property type="match status" value="1"/>
</dbReference>
<dbReference type="Gene3D" id="3.30.160.60">
    <property type="entry name" value="Classic Zinc Finger"/>
    <property type="match status" value="2"/>
</dbReference>
<feature type="compositionally biased region" description="Low complexity" evidence="7">
    <location>
        <begin position="622"/>
        <end position="631"/>
    </location>
</feature>
<dbReference type="Proteomes" id="UP000663854">
    <property type="component" value="Unassembled WGS sequence"/>
</dbReference>
<evidence type="ECO:0000259" key="8">
    <source>
        <dbReference type="PROSITE" id="PS50157"/>
    </source>
</evidence>
<evidence type="ECO:0000256" key="1">
    <source>
        <dbReference type="ARBA" id="ARBA00022723"/>
    </source>
</evidence>
<dbReference type="GO" id="GO:0008270">
    <property type="term" value="F:zinc ion binding"/>
    <property type="evidence" value="ECO:0007669"/>
    <property type="project" value="UniProtKB-KW"/>
</dbReference>
<feature type="domain" description="ELM2" evidence="9">
    <location>
        <begin position="818"/>
        <end position="843"/>
    </location>
</feature>
<feature type="compositionally biased region" description="Low complexity" evidence="7">
    <location>
        <begin position="791"/>
        <end position="802"/>
    </location>
</feature>
<dbReference type="InterPro" id="IPR036236">
    <property type="entry name" value="Znf_C2H2_sf"/>
</dbReference>
<keyword evidence="4" id="KW-0862">Zinc</keyword>
<feature type="region of interest" description="Disordered" evidence="7">
    <location>
        <begin position="591"/>
        <end position="631"/>
    </location>
</feature>
<evidence type="ECO:0000313" key="13">
    <source>
        <dbReference type="Proteomes" id="UP000663870"/>
    </source>
</evidence>
<comment type="caution">
    <text evidence="10">The sequence shown here is derived from an EMBL/GenBank/DDBJ whole genome shotgun (WGS) entry which is preliminary data.</text>
</comment>
<evidence type="ECO:0000313" key="11">
    <source>
        <dbReference type="EMBL" id="CAF1633930.1"/>
    </source>
</evidence>
<evidence type="ECO:0000256" key="5">
    <source>
        <dbReference type="ARBA" id="ARBA00023242"/>
    </source>
</evidence>
<gene>
    <name evidence="11" type="ORF">JXQ802_LOCUS52226</name>
    <name evidence="10" type="ORF">PYM288_LOCUS35927</name>
</gene>